<dbReference type="RefSeq" id="WP_381264307.1">
    <property type="nucleotide sequence ID" value="NZ_JBHTBI010000096.1"/>
</dbReference>
<dbReference type="EMBL" id="JBHTEC010000009">
    <property type="protein sequence ID" value="MFD0289583.1"/>
    <property type="molecule type" value="Genomic_DNA"/>
</dbReference>
<proteinExistence type="predicted"/>
<evidence type="ECO:0000313" key="2">
    <source>
        <dbReference type="EMBL" id="MFD0289583.1"/>
    </source>
</evidence>
<accession>A0ABW2VYS2</accession>
<gene>
    <name evidence="2" type="ORF">ACFQZP_49950</name>
</gene>
<protein>
    <submittedName>
        <fullName evidence="2">Uncharacterized protein</fullName>
    </submittedName>
</protein>
<keyword evidence="3" id="KW-1185">Reference proteome</keyword>
<comment type="caution">
    <text evidence="2">The sequence shown here is derived from an EMBL/GenBank/DDBJ whole genome shotgun (WGS) entry which is preliminary data.</text>
</comment>
<evidence type="ECO:0000256" key="1">
    <source>
        <dbReference type="SAM" id="MobiDB-lite"/>
    </source>
</evidence>
<name>A0ABW2VYS2_9ACTN</name>
<dbReference type="Proteomes" id="UP001596957">
    <property type="component" value="Unassembled WGS sequence"/>
</dbReference>
<reference evidence="3" key="1">
    <citation type="journal article" date="2019" name="Int. J. Syst. Evol. Microbiol.">
        <title>The Global Catalogue of Microorganisms (GCM) 10K type strain sequencing project: providing services to taxonomists for standard genome sequencing and annotation.</title>
        <authorList>
            <consortium name="The Broad Institute Genomics Platform"/>
            <consortium name="The Broad Institute Genome Sequencing Center for Infectious Disease"/>
            <person name="Wu L."/>
            <person name="Ma J."/>
        </authorList>
    </citation>
    <scope>NUCLEOTIDE SEQUENCE [LARGE SCALE GENOMIC DNA]</scope>
    <source>
        <strain evidence="3">CGMCC 4.7198</strain>
    </source>
</reference>
<organism evidence="2 3">
    <name type="scientific">Streptomyces lutosisoli</name>
    <dbReference type="NCBI Taxonomy" id="2665721"/>
    <lineage>
        <taxon>Bacteria</taxon>
        <taxon>Bacillati</taxon>
        <taxon>Actinomycetota</taxon>
        <taxon>Actinomycetes</taxon>
        <taxon>Kitasatosporales</taxon>
        <taxon>Streptomycetaceae</taxon>
        <taxon>Streptomyces</taxon>
    </lineage>
</organism>
<feature type="region of interest" description="Disordered" evidence="1">
    <location>
        <begin position="1"/>
        <end position="20"/>
    </location>
</feature>
<sequence length="62" mass="6264">MSAITAIGRTGAGSASRSRHVQAGHDLLEGGYVTGLAAGENEAERAAAAVCRKVNLRAQSTP</sequence>
<evidence type="ECO:0000313" key="3">
    <source>
        <dbReference type="Proteomes" id="UP001596957"/>
    </source>
</evidence>